<dbReference type="AlphaFoldDB" id="A0A939F025"/>
<comment type="caution">
    <text evidence="1">The sequence shown here is derived from an EMBL/GenBank/DDBJ whole genome shotgun (WGS) entry which is preliminary data.</text>
</comment>
<accession>A0A939F025</accession>
<dbReference type="RefSeq" id="WP_206986575.1">
    <property type="nucleotide sequence ID" value="NZ_JAFLQZ010000021.1"/>
</dbReference>
<evidence type="ECO:0000313" key="1">
    <source>
        <dbReference type="EMBL" id="MBO0360660.1"/>
    </source>
</evidence>
<gene>
    <name evidence="1" type="ORF">J0X19_22055</name>
</gene>
<organism evidence="1 2">
    <name type="scientific">Hymenobacter telluris</name>
    <dbReference type="NCBI Taxonomy" id="2816474"/>
    <lineage>
        <taxon>Bacteria</taxon>
        <taxon>Pseudomonadati</taxon>
        <taxon>Bacteroidota</taxon>
        <taxon>Cytophagia</taxon>
        <taxon>Cytophagales</taxon>
        <taxon>Hymenobacteraceae</taxon>
        <taxon>Hymenobacter</taxon>
    </lineage>
</organism>
<dbReference type="Proteomes" id="UP000664144">
    <property type="component" value="Unassembled WGS sequence"/>
</dbReference>
<keyword evidence="2" id="KW-1185">Reference proteome</keyword>
<sequence>MESPIHFYTAAAPDSQLHAFARETSARLHRPVLVHPYAELPAPDLQRPTRQQLRAERAALQPMLTSLNENIRLVEDAPHLPHDYLQDLATLHHMRERYEQRLACIEHLLTAPAGPAPSSPPTR</sequence>
<protein>
    <submittedName>
        <fullName evidence="1">Uncharacterized protein</fullName>
    </submittedName>
</protein>
<evidence type="ECO:0000313" key="2">
    <source>
        <dbReference type="Proteomes" id="UP000664144"/>
    </source>
</evidence>
<proteinExistence type="predicted"/>
<dbReference type="EMBL" id="JAFLQZ010000021">
    <property type="protein sequence ID" value="MBO0360660.1"/>
    <property type="molecule type" value="Genomic_DNA"/>
</dbReference>
<name>A0A939F025_9BACT</name>
<reference evidence="1" key="1">
    <citation type="submission" date="2021-03" db="EMBL/GenBank/DDBJ databases">
        <authorList>
            <person name="Kim M.K."/>
        </authorList>
    </citation>
    <scope>NUCLEOTIDE SEQUENCE</scope>
    <source>
        <strain evidence="1">BT186</strain>
    </source>
</reference>